<evidence type="ECO:0000259" key="7">
    <source>
        <dbReference type="SMART" id="SM00848"/>
    </source>
</evidence>
<dbReference type="FunFam" id="3.90.70.10:FF:000006">
    <property type="entry name" value="Cathepsin S"/>
    <property type="match status" value="1"/>
</dbReference>
<dbReference type="Proteomes" id="UP000694523">
    <property type="component" value="Unplaced"/>
</dbReference>
<feature type="domain" description="Cathepsin propeptide inhibitor" evidence="7">
    <location>
        <begin position="63"/>
        <end position="123"/>
    </location>
</feature>
<comment type="similarity">
    <text evidence="1">Belongs to the peptidase C1 family.</text>
</comment>
<dbReference type="PRINTS" id="PR00705">
    <property type="entry name" value="PAPAIN"/>
</dbReference>
<evidence type="ECO:0000256" key="5">
    <source>
        <dbReference type="ARBA" id="ARBA00023157"/>
    </source>
</evidence>
<keyword evidence="3" id="KW-0378">Hydrolase</keyword>
<sequence length="361" mass="40406">MNEKFNSVVNNCQVVWRLVHVFENVISVTRNDLCAGLTVGVWLLAVLCASVWAELDSRLDQQWEQWKKTHKKKYLNEVEELGRRALWEKNLNHINHHNLEASLGLHTYTLAVNHLSDLTEGEKFQNSAPMKIPEDLTPTPLDVTVALPANVDWRKSGYVTSVKNQYDWCNSCWAFSAAGALEGLWAKTKGKLVDLSPQNLMDCSKKYGSYGCRPGFMHHAFQYVIDNDGIASEASYPYEGKNGICRYNSNSRAATCSSYKRLPEDELSLKQAVATIGPISVGIYADTIKHYSSGVYNEANCGNGINHAVLVVGYGTDQDTGLDYWLIKNTWGTGWGENGYIRLARNKNKMCGISSYAVYPV</sequence>
<dbReference type="InterPro" id="IPR000668">
    <property type="entry name" value="Peptidase_C1A_C"/>
</dbReference>
<dbReference type="Gene3D" id="3.90.70.10">
    <property type="entry name" value="Cysteine proteinases"/>
    <property type="match status" value="1"/>
</dbReference>
<keyword evidence="9" id="KW-1185">Reference proteome</keyword>
<dbReference type="InterPro" id="IPR013201">
    <property type="entry name" value="Prot_inhib_I29"/>
</dbReference>
<dbReference type="PROSITE" id="PS00639">
    <property type="entry name" value="THIOL_PROTEASE_HIS"/>
    <property type="match status" value="1"/>
</dbReference>
<dbReference type="Ensembl" id="ENSNMLT00000024982.1">
    <property type="protein sequence ID" value="ENSNMLP00000022308.1"/>
    <property type="gene ID" value="ENSNMLG00000013299.1"/>
</dbReference>
<evidence type="ECO:0000256" key="3">
    <source>
        <dbReference type="ARBA" id="ARBA00022801"/>
    </source>
</evidence>
<protein>
    <submittedName>
        <fullName evidence="8">Uncharacterized protein</fullName>
    </submittedName>
</protein>
<reference evidence="8" key="1">
    <citation type="submission" date="2025-08" db="UniProtKB">
        <authorList>
            <consortium name="Ensembl"/>
        </authorList>
    </citation>
    <scope>IDENTIFICATION</scope>
</reference>
<dbReference type="InterPro" id="IPR025661">
    <property type="entry name" value="Pept_asp_AS"/>
</dbReference>
<keyword evidence="4" id="KW-0788">Thiol protease</keyword>
<keyword evidence="2" id="KW-0645">Protease</keyword>
<evidence type="ECO:0000259" key="6">
    <source>
        <dbReference type="SMART" id="SM00645"/>
    </source>
</evidence>
<proteinExistence type="inferred from homology"/>
<dbReference type="InterPro" id="IPR025660">
    <property type="entry name" value="Pept_his_AS"/>
</dbReference>
<name>A0A8C6TI07_9GOBI</name>
<evidence type="ECO:0000313" key="8">
    <source>
        <dbReference type="Ensembl" id="ENSNMLP00000022308.1"/>
    </source>
</evidence>
<dbReference type="GO" id="GO:0008234">
    <property type="term" value="F:cysteine-type peptidase activity"/>
    <property type="evidence" value="ECO:0007669"/>
    <property type="project" value="UniProtKB-KW"/>
</dbReference>
<evidence type="ECO:0000256" key="2">
    <source>
        <dbReference type="ARBA" id="ARBA00022670"/>
    </source>
</evidence>
<dbReference type="GO" id="GO:0006508">
    <property type="term" value="P:proteolysis"/>
    <property type="evidence" value="ECO:0007669"/>
    <property type="project" value="UniProtKB-KW"/>
</dbReference>
<organism evidence="8 9">
    <name type="scientific">Neogobius melanostomus</name>
    <name type="common">round goby</name>
    <dbReference type="NCBI Taxonomy" id="47308"/>
    <lineage>
        <taxon>Eukaryota</taxon>
        <taxon>Metazoa</taxon>
        <taxon>Chordata</taxon>
        <taxon>Craniata</taxon>
        <taxon>Vertebrata</taxon>
        <taxon>Euteleostomi</taxon>
        <taxon>Actinopterygii</taxon>
        <taxon>Neopterygii</taxon>
        <taxon>Teleostei</taxon>
        <taxon>Neoteleostei</taxon>
        <taxon>Acanthomorphata</taxon>
        <taxon>Gobiaria</taxon>
        <taxon>Gobiiformes</taxon>
        <taxon>Gobioidei</taxon>
        <taxon>Gobiidae</taxon>
        <taxon>Benthophilinae</taxon>
        <taxon>Neogobiini</taxon>
        <taxon>Neogobius</taxon>
    </lineage>
</organism>
<dbReference type="SUPFAM" id="SSF54001">
    <property type="entry name" value="Cysteine proteinases"/>
    <property type="match status" value="1"/>
</dbReference>
<dbReference type="InterPro" id="IPR013128">
    <property type="entry name" value="Peptidase_C1A"/>
</dbReference>
<dbReference type="Pfam" id="PF00112">
    <property type="entry name" value="Peptidase_C1"/>
    <property type="match status" value="1"/>
</dbReference>
<dbReference type="SMART" id="SM00645">
    <property type="entry name" value="Pept_C1"/>
    <property type="match status" value="1"/>
</dbReference>
<accession>A0A8C6TI07</accession>
<dbReference type="InterPro" id="IPR039417">
    <property type="entry name" value="Peptidase_C1A_papain-like"/>
</dbReference>
<dbReference type="PROSITE" id="PS00640">
    <property type="entry name" value="THIOL_PROTEASE_ASN"/>
    <property type="match status" value="1"/>
</dbReference>
<dbReference type="SMART" id="SM00848">
    <property type="entry name" value="Inhibitor_I29"/>
    <property type="match status" value="1"/>
</dbReference>
<dbReference type="AlphaFoldDB" id="A0A8C6TI07"/>
<evidence type="ECO:0000256" key="1">
    <source>
        <dbReference type="ARBA" id="ARBA00008455"/>
    </source>
</evidence>
<evidence type="ECO:0000256" key="4">
    <source>
        <dbReference type="ARBA" id="ARBA00022807"/>
    </source>
</evidence>
<reference evidence="8" key="2">
    <citation type="submission" date="2025-09" db="UniProtKB">
        <authorList>
            <consortium name="Ensembl"/>
        </authorList>
    </citation>
    <scope>IDENTIFICATION</scope>
</reference>
<evidence type="ECO:0000313" key="9">
    <source>
        <dbReference type="Proteomes" id="UP000694523"/>
    </source>
</evidence>
<dbReference type="InterPro" id="IPR038765">
    <property type="entry name" value="Papain-like_cys_pep_sf"/>
</dbReference>
<keyword evidence="5" id="KW-1015">Disulfide bond</keyword>
<dbReference type="CDD" id="cd02248">
    <property type="entry name" value="Peptidase_C1A"/>
    <property type="match status" value="1"/>
</dbReference>
<dbReference type="PANTHER" id="PTHR12411">
    <property type="entry name" value="CYSTEINE PROTEASE FAMILY C1-RELATED"/>
    <property type="match status" value="1"/>
</dbReference>
<feature type="domain" description="Peptidase C1A papain C-terminal" evidence="6">
    <location>
        <begin position="147"/>
        <end position="361"/>
    </location>
</feature>
<dbReference type="Pfam" id="PF08246">
    <property type="entry name" value="Inhibitor_I29"/>
    <property type="match status" value="1"/>
</dbReference>